<reference evidence="1 2" key="1">
    <citation type="submission" date="2021-12" db="EMBL/GenBank/DDBJ databases">
        <title>Siccirubricoccus leaddurans sp. nov., a high concentration Zn2+ tolerance bacterium.</title>
        <authorList>
            <person name="Cao Y."/>
        </authorList>
    </citation>
    <scope>NUCLEOTIDE SEQUENCE [LARGE SCALE GENOMIC DNA]</scope>
    <source>
        <strain evidence="1 2">KC 17139</strain>
    </source>
</reference>
<gene>
    <name evidence="1" type="ORF">JYK14_24310</name>
</gene>
<name>A0ABT1DDG2_9PROT</name>
<dbReference type="RefSeq" id="WP_252955877.1">
    <property type="nucleotide sequence ID" value="NZ_JAFIRR010000183.1"/>
</dbReference>
<protein>
    <submittedName>
        <fullName evidence="1">Uncharacterized protein</fullName>
    </submittedName>
</protein>
<evidence type="ECO:0000313" key="2">
    <source>
        <dbReference type="Proteomes" id="UP001523392"/>
    </source>
</evidence>
<keyword evidence="2" id="KW-1185">Reference proteome</keyword>
<sequence>MPFSSANLTALVQGNNFTLWHYRTTDSRAAVNIAGYFGSVAASLKPGDLMMLQTADAVALLPIRIGAVLGTGVTLDGAVGPLNTVRSVAQSFSFSQVAAAVVRTIILAPFAAGIVAGTSIPVSATVTGPVSAVVFTLRDSSGAVVPPTQTVPVTNGAAAATFPTPPVGTGYRIFVEDVADPAVAAFSQSFNVGPDLKLILVETDGKLLTEGGNTLKQ</sequence>
<comment type="caution">
    <text evidence="1">The sequence shown here is derived from an EMBL/GenBank/DDBJ whole genome shotgun (WGS) entry which is preliminary data.</text>
</comment>
<dbReference type="Proteomes" id="UP001523392">
    <property type="component" value="Unassembled WGS sequence"/>
</dbReference>
<accession>A0ABT1DDG2</accession>
<organism evidence="1 2">
    <name type="scientific">Siccirubricoccus soli</name>
    <dbReference type="NCBI Taxonomy" id="2899147"/>
    <lineage>
        <taxon>Bacteria</taxon>
        <taxon>Pseudomonadati</taxon>
        <taxon>Pseudomonadota</taxon>
        <taxon>Alphaproteobacteria</taxon>
        <taxon>Acetobacterales</taxon>
        <taxon>Roseomonadaceae</taxon>
        <taxon>Siccirubricoccus</taxon>
    </lineage>
</organism>
<dbReference type="EMBL" id="JAFIRR010000183">
    <property type="protein sequence ID" value="MCO6419260.1"/>
    <property type="molecule type" value="Genomic_DNA"/>
</dbReference>
<evidence type="ECO:0000313" key="1">
    <source>
        <dbReference type="EMBL" id="MCO6419260.1"/>
    </source>
</evidence>
<proteinExistence type="predicted"/>